<name>A0ACD1ACX0_9FIRM</name>
<evidence type="ECO:0000313" key="2">
    <source>
        <dbReference type="Proteomes" id="UP000594014"/>
    </source>
</evidence>
<organism evidence="1 2">
    <name type="scientific">Anoxybacterium hadale</name>
    <dbReference type="NCBI Taxonomy" id="3408580"/>
    <lineage>
        <taxon>Bacteria</taxon>
        <taxon>Bacillati</taxon>
        <taxon>Bacillota</taxon>
        <taxon>Clostridia</taxon>
        <taxon>Peptostreptococcales</taxon>
        <taxon>Anaerovoracaceae</taxon>
        <taxon>Anoxybacterium</taxon>
    </lineage>
</organism>
<accession>A0ACD1ACX0</accession>
<dbReference type="Proteomes" id="UP000594014">
    <property type="component" value="Chromosome"/>
</dbReference>
<protein>
    <submittedName>
        <fullName evidence="1">Uncharacterized protein</fullName>
    </submittedName>
</protein>
<evidence type="ECO:0000313" key="1">
    <source>
        <dbReference type="EMBL" id="QOX64251.1"/>
    </source>
</evidence>
<reference evidence="1" key="1">
    <citation type="submission" date="2019-08" db="EMBL/GenBank/DDBJ databases">
        <title>Genome sequence of Clostridiales bacterium MT110.</title>
        <authorList>
            <person name="Cao J."/>
        </authorList>
    </citation>
    <scope>NUCLEOTIDE SEQUENCE</scope>
    <source>
        <strain evidence="1">MT110</strain>
    </source>
</reference>
<sequence>MNDGNTFVHTMEELLAACSRSIIAPDRIIVEANRLMSIMNDDSLEQKYVVEGCESLSLIASSFIRGGYEIFSDLYYNKTGLNHRASGFSTKDDLVRFCEFCVEYGDECLSRIRIALLAQLEIENSLSKDEIFTLNDGSFYTGEAAEPGHPELAYSDSFYQKNSATVQDQITDFIKLSMLVNSLKGFFKEYYRGLN</sequence>
<keyword evidence="2" id="KW-1185">Reference proteome</keyword>
<dbReference type="EMBL" id="CP042469">
    <property type="protein sequence ID" value="QOX64251.1"/>
    <property type="molecule type" value="Genomic_DNA"/>
</dbReference>
<gene>
    <name evidence="1" type="ORF">FRZ06_13330</name>
</gene>
<proteinExistence type="predicted"/>